<reference evidence="2 3" key="1">
    <citation type="submission" date="2022-10" db="EMBL/GenBank/DDBJ databases">
        <title>Alteromonas sp. chi3 Genome sequencing.</title>
        <authorList>
            <person name="Park S."/>
        </authorList>
    </citation>
    <scope>NUCLEOTIDE SEQUENCE [LARGE SCALE GENOMIC DNA]</scope>
    <source>
        <strain evidence="3">chi3</strain>
    </source>
</reference>
<evidence type="ECO:0000313" key="2">
    <source>
        <dbReference type="EMBL" id="MDC8829308.1"/>
    </source>
</evidence>
<feature type="transmembrane region" description="Helical" evidence="1">
    <location>
        <begin position="14"/>
        <end position="34"/>
    </location>
</feature>
<keyword evidence="3" id="KW-1185">Reference proteome</keyword>
<keyword evidence="1" id="KW-1133">Transmembrane helix</keyword>
<gene>
    <name evidence="2" type="ORF">OIK42_00910</name>
</gene>
<name>A0ABT5KX02_9ALTE</name>
<sequence length="74" mass="8321">MAGQFLPFTHWQRFVQGLTVFALGLGVMVVGAWWVLPLYYVGLAILFGGFGWAMSGYLGLLWQRLTKSINPRSK</sequence>
<dbReference type="RefSeq" id="WP_273637675.1">
    <property type="nucleotide sequence ID" value="NZ_JAQQXP010000001.1"/>
</dbReference>
<proteinExistence type="predicted"/>
<feature type="transmembrane region" description="Helical" evidence="1">
    <location>
        <begin position="40"/>
        <end position="62"/>
    </location>
</feature>
<protein>
    <submittedName>
        <fullName evidence="2">Uncharacterized protein</fullName>
    </submittedName>
</protein>
<dbReference type="Proteomes" id="UP001218788">
    <property type="component" value="Unassembled WGS sequence"/>
</dbReference>
<accession>A0ABT5KX02</accession>
<keyword evidence="1" id="KW-0472">Membrane</keyword>
<organism evidence="2 3">
    <name type="scientific">Alteromonas gilva</name>
    <dbReference type="NCBI Taxonomy" id="2987522"/>
    <lineage>
        <taxon>Bacteria</taxon>
        <taxon>Pseudomonadati</taxon>
        <taxon>Pseudomonadota</taxon>
        <taxon>Gammaproteobacteria</taxon>
        <taxon>Alteromonadales</taxon>
        <taxon>Alteromonadaceae</taxon>
        <taxon>Alteromonas/Salinimonas group</taxon>
        <taxon>Alteromonas</taxon>
    </lineage>
</organism>
<dbReference type="EMBL" id="JAQQXP010000001">
    <property type="protein sequence ID" value="MDC8829308.1"/>
    <property type="molecule type" value="Genomic_DNA"/>
</dbReference>
<evidence type="ECO:0000256" key="1">
    <source>
        <dbReference type="SAM" id="Phobius"/>
    </source>
</evidence>
<comment type="caution">
    <text evidence="2">The sequence shown here is derived from an EMBL/GenBank/DDBJ whole genome shotgun (WGS) entry which is preliminary data.</text>
</comment>
<evidence type="ECO:0000313" key="3">
    <source>
        <dbReference type="Proteomes" id="UP001218788"/>
    </source>
</evidence>
<keyword evidence="1" id="KW-0812">Transmembrane</keyword>